<dbReference type="Gene3D" id="1.20.120.10">
    <property type="entry name" value="Cytochrome c/b562"/>
    <property type="match status" value="1"/>
</dbReference>
<comment type="caution">
    <text evidence="9">The sequence shown here is derived from an EMBL/GenBank/DDBJ whole genome shotgun (WGS) entry which is preliminary data.</text>
</comment>
<accession>A0A432ZMD2</accession>
<dbReference type="SUPFAM" id="SSF47175">
    <property type="entry name" value="Cytochromes"/>
    <property type="match status" value="1"/>
</dbReference>
<evidence type="ECO:0000256" key="8">
    <source>
        <dbReference type="SAM" id="SignalP"/>
    </source>
</evidence>
<evidence type="ECO:0000313" key="10">
    <source>
        <dbReference type="Proteomes" id="UP000288279"/>
    </source>
</evidence>
<dbReference type="GO" id="GO:0005506">
    <property type="term" value="F:iron ion binding"/>
    <property type="evidence" value="ECO:0007669"/>
    <property type="project" value="InterPro"/>
</dbReference>
<evidence type="ECO:0000256" key="7">
    <source>
        <dbReference type="PIRSR" id="PIRSR000027-2"/>
    </source>
</evidence>
<feature type="signal peptide" evidence="8">
    <location>
        <begin position="1"/>
        <end position="24"/>
    </location>
</feature>
<keyword evidence="2 7" id="KW-0349">Heme</keyword>
<evidence type="ECO:0000256" key="5">
    <source>
        <dbReference type="ARBA" id="ARBA00023004"/>
    </source>
</evidence>
<feature type="binding site" description="covalent" evidence="7">
    <location>
        <position position="146"/>
    </location>
    <ligand>
        <name>heme c</name>
        <dbReference type="ChEBI" id="CHEBI:61717"/>
    </ligand>
</feature>
<evidence type="ECO:0000256" key="1">
    <source>
        <dbReference type="ARBA" id="ARBA00022448"/>
    </source>
</evidence>
<feature type="binding site" description="covalent" evidence="7">
    <location>
        <position position="149"/>
    </location>
    <ligand>
        <name>heme c</name>
        <dbReference type="ChEBI" id="CHEBI:61717"/>
    </ligand>
</feature>
<dbReference type="GO" id="GO:0020037">
    <property type="term" value="F:heme binding"/>
    <property type="evidence" value="ECO:0007669"/>
    <property type="project" value="InterPro"/>
</dbReference>
<dbReference type="Pfam" id="PF01322">
    <property type="entry name" value="Cytochrom_C_2"/>
    <property type="match status" value="1"/>
</dbReference>
<feature type="chain" id="PRO_5019290979" evidence="8">
    <location>
        <begin position="25"/>
        <end position="155"/>
    </location>
</feature>
<evidence type="ECO:0000256" key="4">
    <source>
        <dbReference type="ARBA" id="ARBA00022982"/>
    </source>
</evidence>
<dbReference type="InterPro" id="IPR010980">
    <property type="entry name" value="Cyt_c/b562"/>
</dbReference>
<comment type="PTM">
    <text evidence="7">Binds 1 heme group per subunit.</text>
</comment>
<gene>
    <name evidence="9" type="ORF">CWI83_00570</name>
</gene>
<sequence length="155" mass="16521">MISRKLGLISAALAAVTLSAVTTAQTAFGDAEKAVEYRQKAFSIMRQNFAYLGDMVKGDVAWDQQLFAERAADFAKLATIPWPAFNTQGAQPGAGSDALPEIWDNWDDFQARATQFQSDAAALAEAAAGGDMGASKSAFMAAAKNCKACHDQYKD</sequence>
<feature type="binding site" description="axial binding residue" evidence="6">
    <location>
        <position position="150"/>
    </location>
    <ligand>
        <name>heme c</name>
        <dbReference type="ChEBI" id="CHEBI:61717"/>
    </ligand>
    <ligandPart>
        <name>Fe</name>
        <dbReference type="ChEBI" id="CHEBI:18248"/>
    </ligandPart>
</feature>
<proteinExistence type="predicted"/>
<keyword evidence="10" id="KW-1185">Reference proteome</keyword>
<dbReference type="GO" id="GO:0022900">
    <property type="term" value="P:electron transport chain"/>
    <property type="evidence" value="ECO:0007669"/>
    <property type="project" value="InterPro"/>
</dbReference>
<dbReference type="GO" id="GO:0042597">
    <property type="term" value="C:periplasmic space"/>
    <property type="evidence" value="ECO:0007669"/>
    <property type="project" value="InterPro"/>
</dbReference>
<dbReference type="AlphaFoldDB" id="A0A432ZMD2"/>
<dbReference type="PIRSF" id="PIRSF000027">
    <property type="entry name" value="Cytc_c_prime"/>
    <property type="match status" value="1"/>
</dbReference>
<dbReference type="Proteomes" id="UP000288279">
    <property type="component" value="Unassembled WGS sequence"/>
</dbReference>
<keyword evidence="5 6" id="KW-0408">Iron</keyword>
<keyword evidence="8" id="KW-0732">Signal</keyword>
<evidence type="ECO:0000256" key="3">
    <source>
        <dbReference type="ARBA" id="ARBA00022723"/>
    </source>
</evidence>
<evidence type="ECO:0000256" key="6">
    <source>
        <dbReference type="PIRSR" id="PIRSR000027-1"/>
    </source>
</evidence>
<dbReference type="GO" id="GO:0009055">
    <property type="term" value="F:electron transfer activity"/>
    <property type="evidence" value="ECO:0007669"/>
    <property type="project" value="InterPro"/>
</dbReference>
<keyword evidence="3 6" id="KW-0479">Metal-binding</keyword>
<dbReference type="InterPro" id="IPR012127">
    <property type="entry name" value="Cyt_c_prime"/>
</dbReference>
<keyword evidence="1" id="KW-0813">Transport</keyword>
<dbReference type="PROSITE" id="PS51009">
    <property type="entry name" value="CYTCII"/>
    <property type="match status" value="1"/>
</dbReference>
<dbReference type="RefSeq" id="WP_126824303.1">
    <property type="nucleotide sequence ID" value="NZ_PIQG01000001.1"/>
</dbReference>
<dbReference type="OrthoDB" id="5520910at2"/>
<keyword evidence="4" id="KW-0249">Electron transport</keyword>
<reference evidence="9 10" key="1">
    <citation type="journal article" date="2011" name="Front. Microbiol.">
        <title>Genomic signatures of strain selection and enhancement in Bacillus atrophaeus var. globigii, a historical biowarfare simulant.</title>
        <authorList>
            <person name="Gibbons H.S."/>
            <person name="Broomall S.M."/>
            <person name="McNew L.A."/>
            <person name="Daligault H."/>
            <person name="Chapman C."/>
            <person name="Bruce D."/>
            <person name="Karavis M."/>
            <person name="Krepps M."/>
            <person name="McGregor P.A."/>
            <person name="Hong C."/>
            <person name="Park K.H."/>
            <person name="Akmal A."/>
            <person name="Feldman A."/>
            <person name="Lin J.S."/>
            <person name="Chang W.E."/>
            <person name="Higgs B.W."/>
            <person name="Demirev P."/>
            <person name="Lindquist J."/>
            <person name="Liem A."/>
            <person name="Fochler E."/>
            <person name="Read T.D."/>
            <person name="Tapia R."/>
            <person name="Johnson S."/>
            <person name="Bishop-Lilly K.A."/>
            <person name="Detter C."/>
            <person name="Han C."/>
            <person name="Sozhamannan S."/>
            <person name="Rosenzweig C.N."/>
            <person name="Skowronski E.W."/>
        </authorList>
    </citation>
    <scope>NUCLEOTIDE SEQUENCE [LARGE SCALE GENOMIC DNA]</scope>
    <source>
        <strain evidence="9 10">PIT1</strain>
    </source>
</reference>
<organism evidence="9 10">
    <name type="scientific">Pseudidiomarina taiwanensis</name>
    <dbReference type="NCBI Taxonomy" id="337250"/>
    <lineage>
        <taxon>Bacteria</taxon>
        <taxon>Pseudomonadati</taxon>
        <taxon>Pseudomonadota</taxon>
        <taxon>Gammaproteobacteria</taxon>
        <taxon>Alteromonadales</taxon>
        <taxon>Idiomarinaceae</taxon>
        <taxon>Pseudidiomarina</taxon>
    </lineage>
</organism>
<evidence type="ECO:0000256" key="2">
    <source>
        <dbReference type="ARBA" id="ARBA00022617"/>
    </source>
</evidence>
<protein>
    <submittedName>
        <fullName evidence="9">Cytochrome C556</fullName>
    </submittedName>
</protein>
<evidence type="ECO:0000313" key="9">
    <source>
        <dbReference type="EMBL" id="RUO79049.1"/>
    </source>
</evidence>
<dbReference type="InterPro" id="IPR002321">
    <property type="entry name" value="Cyt_c_II"/>
</dbReference>
<name>A0A432ZMD2_9GAMM</name>
<dbReference type="EMBL" id="PIQG01000001">
    <property type="protein sequence ID" value="RUO79049.1"/>
    <property type="molecule type" value="Genomic_DNA"/>
</dbReference>